<dbReference type="Pfam" id="PF04542">
    <property type="entry name" value="Sigma70_r2"/>
    <property type="match status" value="1"/>
</dbReference>
<evidence type="ECO:0000259" key="2">
    <source>
        <dbReference type="Pfam" id="PF04542"/>
    </source>
</evidence>
<dbReference type="InterPro" id="IPR007627">
    <property type="entry name" value="RNA_pol_sigma70_r2"/>
</dbReference>
<evidence type="ECO:0000313" key="4">
    <source>
        <dbReference type="EMBL" id="MCY9528884.1"/>
    </source>
</evidence>
<dbReference type="InterPro" id="IPR013325">
    <property type="entry name" value="RNA_pol_sigma_r2"/>
</dbReference>
<dbReference type="Pfam" id="PF08281">
    <property type="entry name" value="Sigma70_r4_2"/>
    <property type="match status" value="1"/>
</dbReference>
<dbReference type="InterPro" id="IPR013249">
    <property type="entry name" value="RNA_pol_sigma70_r4_t2"/>
</dbReference>
<dbReference type="NCBIfam" id="TIGR02937">
    <property type="entry name" value="sigma70-ECF"/>
    <property type="match status" value="1"/>
</dbReference>
<dbReference type="SUPFAM" id="SSF88659">
    <property type="entry name" value="Sigma3 and sigma4 domains of RNA polymerase sigma factors"/>
    <property type="match status" value="1"/>
</dbReference>
<name>A0ABT4E568_PAEAL</name>
<comment type="caution">
    <text evidence="4">The sequence shown here is derived from an EMBL/GenBank/DDBJ whole genome shotgun (WGS) entry which is preliminary data.</text>
</comment>
<accession>A0ABT4E568</accession>
<reference evidence="4 5" key="1">
    <citation type="submission" date="2022-05" db="EMBL/GenBank/DDBJ databases">
        <title>Genome Sequencing of Bee-Associated Microbes.</title>
        <authorList>
            <person name="Dunlap C."/>
        </authorList>
    </citation>
    <scope>NUCLEOTIDE SEQUENCE [LARGE SCALE GENOMIC DNA]</scope>
    <source>
        <strain evidence="4 5">NRRL NRS-750</strain>
    </source>
</reference>
<dbReference type="Gene3D" id="3.10.450.50">
    <property type="match status" value="1"/>
</dbReference>
<keyword evidence="5" id="KW-1185">Reference proteome</keyword>
<dbReference type="Gene3D" id="1.10.10.10">
    <property type="entry name" value="Winged helix-like DNA-binding domain superfamily/Winged helix DNA-binding domain"/>
    <property type="match status" value="1"/>
</dbReference>
<evidence type="ECO:0000259" key="3">
    <source>
        <dbReference type="Pfam" id="PF08281"/>
    </source>
</evidence>
<feature type="domain" description="RNA polymerase sigma-70 region 2" evidence="2">
    <location>
        <begin position="16"/>
        <end position="81"/>
    </location>
</feature>
<dbReference type="SUPFAM" id="SSF88946">
    <property type="entry name" value="Sigma2 domain of RNA polymerase sigma factors"/>
    <property type="match status" value="1"/>
</dbReference>
<dbReference type="InterPro" id="IPR036388">
    <property type="entry name" value="WH-like_DNA-bd_sf"/>
</dbReference>
<dbReference type="InterPro" id="IPR014284">
    <property type="entry name" value="RNA_pol_sigma-70_dom"/>
</dbReference>
<dbReference type="PANTHER" id="PTHR30173:SF36">
    <property type="entry name" value="ECF RNA POLYMERASE SIGMA FACTOR SIGJ"/>
    <property type="match status" value="1"/>
</dbReference>
<evidence type="ECO:0000313" key="5">
    <source>
        <dbReference type="Proteomes" id="UP001527090"/>
    </source>
</evidence>
<dbReference type="Gene3D" id="1.10.1740.10">
    <property type="match status" value="1"/>
</dbReference>
<dbReference type="EMBL" id="JAMDLY010000006">
    <property type="protein sequence ID" value="MCY9528884.1"/>
    <property type="molecule type" value="Genomic_DNA"/>
</dbReference>
<dbReference type="RefSeq" id="WP_028533319.1">
    <property type="nucleotide sequence ID" value="NZ_JAMDLY010000006.1"/>
</dbReference>
<dbReference type="InterPro" id="IPR013324">
    <property type="entry name" value="RNA_pol_sigma_r3/r4-like"/>
</dbReference>
<gene>
    <name evidence="4" type="primary">sigJ</name>
    <name evidence="4" type="ORF">M5X04_05935</name>
</gene>
<dbReference type="InterPro" id="IPR032710">
    <property type="entry name" value="NTF2-like_dom_sf"/>
</dbReference>
<evidence type="ECO:0000256" key="1">
    <source>
        <dbReference type="ARBA" id="ARBA00011344"/>
    </source>
</evidence>
<dbReference type="InterPro" id="IPR052704">
    <property type="entry name" value="ECF_Sigma-70_Domain"/>
</dbReference>
<dbReference type="SUPFAM" id="SSF54427">
    <property type="entry name" value="NTF2-like"/>
    <property type="match status" value="1"/>
</dbReference>
<dbReference type="Proteomes" id="UP001527090">
    <property type="component" value="Unassembled WGS sequence"/>
</dbReference>
<feature type="domain" description="RNA polymerase sigma factor 70 region 4 type 2" evidence="3">
    <location>
        <begin position="116"/>
        <end position="165"/>
    </location>
</feature>
<dbReference type="PANTHER" id="PTHR30173">
    <property type="entry name" value="SIGMA 19 FACTOR"/>
    <property type="match status" value="1"/>
</dbReference>
<comment type="subunit">
    <text evidence="1">Interacts transiently with the RNA polymerase catalytic core formed by RpoA, RpoB, RpoC and RpoZ (2 alpha, 1 beta, 1 beta' and 1 omega subunit) to form the RNA polymerase holoenzyme that can initiate transcription.</text>
</comment>
<sequence length="299" mass="34177">MLHSESGHVDNTIDELYRDYRKLAFSIAYRMLGVVYDAEDAVQDLFADMVGRDLSEVRHMKAYIAKWMTNRCINVLQSPRRTRENYIGEWLPEPLIESADQPDQAAERADSLSYAYLVMLERLTPTERAVFLLREVFEYEYEEISDIVGKSAPNCRKIMSRAKEHARKPYPSVEDADARNALVTKFVSAFQHYDVEALLALLSEDTELIMDGGSHPRSAKRPIVGRSRVVTLLTSPKAFRAMRFSWQVSFTSVNGEMNMVYCDQGVVKAVCCCELTAEQDRISNVYIILNPDKLDHISL</sequence>
<proteinExistence type="predicted"/>
<organism evidence="4 5">
    <name type="scientific">Paenibacillus alvei</name>
    <name type="common">Bacillus alvei</name>
    <dbReference type="NCBI Taxonomy" id="44250"/>
    <lineage>
        <taxon>Bacteria</taxon>
        <taxon>Bacillati</taxon>
        <taxon>Bacillota</taxon>
        <taxon>Bacilli</taxon>
        <taxon>Bacillales</taxon>
        <taxon>Paenibacillaceae</taxon>
        <taxon>Paenibacillus</taxon>
    </lineage>
</organism>
<protein>
    <submittedName>
        <fullName evidence="4">RNA polymerase sigma factor SigJ</fullName>
    </submittedName>
</protein>
<dbReference type="NCBIfam" id="NF007214">
    <property type="entry name" value="PRK09636.1"/>
    <property type="match status" value="1"/>
</dbReference>